<feature type="transmembrane region" description="Helical" evidence="1">
    <location>
        <begin position="108"/>
        <end position="124"/>
    </location>
</feature>
<feature type="domain" description="GGDEF" evidence="2">
    <location>
        <begin position="206"/>
        <end position="337"/>
    </location>
</feature>
<dbReference type="FunFam" id="3.30.70.270:FF:000001">
    <property type="entry name" value="Diguanylate cyclase domain protein"/>
    <property type="match status" value="1"/>
</dbReference>
<dbReference type="EMBL" id="FRCZ01000002">
    <property type="protein sequence ID" value="SHM94609.1"/>
    <property type="molecule type" value="Genomic_DNA"/>
</dbReference>
<evidence type="ECO:0000313" key="3">
    <source>
        <dbReference type="EMBL" id="SHM94609.1"/>
    </source>
</evidence>
<feature type="transmembrane region" description="Helical" evidence="1">
    <location>
        <begin position="136"/>
        <end position="156"/>
    </location>
</feature>
<keyword evidence="1" id="KW-1133">Transmembrane helix</keyword>
<dbReference type="GO" id="GO:1902201">
    <property type="term" value="P:negative regulation of bacterial-type flagellum-dependent cell motility"/>
    <property type="evidence" value="ECO:0007669"/>
    <property type="project" value="TreeGrafter"/>
</dbReference>
<evidence type="ECO:0000256" key="1">
    <source>
        <dbReference type="SAM" id="Phobius"/>
    </source>
</evidence>
<dbReference type="InterPro" id="IPR050469">
    <property type="entry name" value="Diguanylate_Cyclase"/>
</dbReference>
<feature type="transmembrane region" description="Helical" evidence="1">
    <location>
        <begin position="66"/>
        <end position="82"/>
    </location>
</feature>
<feature type="transmembrane region" description="Helical" evidence="1">
    <location>
        <begin position="41"/>
        <end position="59"/>
    </location>
</feature>
<dbReference type="Pfam" id="PF00990">
    <property type="entry name" value="GGDEF"/>
    <property type="match status" value="1"/>
</dbReference>
<protein>
    <submittedName>
        <fullName evidence="3">Diguanylate cyclase (GGDEF) domain-containing protein</fullName>
    </submittedName>
</protein>
<dbReference type="InterPro" id="IPR000160">
    <property type="entry name" value="GGDEF_dom"/>
</dbReference>
<keyword evidence="1" id="KW-0812">Transmembrane</keyword>
<reference evidence="3 4" key="1">
    <citation type="submission" date="2016-11" db="EMBL/GenBank/DDBJ databases">
        <authorList>
            <person name="Jaros S."/>
            <person name="Januszkiewicz K."/>
            <person name="Wedrychowicz H."/>
        </authorList>
    </citation>
    <scope>NUCLEOTIDE SEQUENCE [LARGE SCALE GENOMIC DNA]</scope>
    <source>
        <strain evidence="3 4">CGMCC 1.10681</strain>
    </source>
</reference>
<name>A0A1M7MUB7_9BACI</name>
<keyword evidence="4" id="KW-1185">Reference proteome</keyword>
<dbReference type="GO" id="GO:0043709">
    <property type="term" value="P:cell adhesion involved in single-species biofilm formation"/>
    <property type="evidence" value="ECO:0007669"/>
    <property type="project" value="TreeGrafter"/>
</dbReference>
<dbReference type="CDD" id="cd01949">
    <property type="entry name" value="GGDEF"/>
    <property type="match status" value="1"/>
</dbReference>
<dbReference type="RefSeq" id="WP_073200996.1">
    <property type="nucleotide sequence ID" value="NZ_FRCZ01000002.1"/>
</dbReference>
<dbReference type="PANTHER" id="PTHR45138:SF9">
    <property type="entry name" value="DIGUANYLATE CYCLASE DGCM-RELATED"/>
    <property type="match status" value="1"/>
</dbReference>
<keyword evidence="1" id="KW-0472">Membrane</keyword>
<accession>A0A1M7MUB7</accession>
<proteinExistence type="predicted"/>
<dbReference type="OrthoDB" id="9759607at2"/>
<dbReference type="SUPFAM" id="SSF55073">
    <property type="entry name" value="Nucleotide cyclase"/>
    <property type="match status" value="1"/>
</dbReference>
<dbReference type="SMART" id="SM00267">
    <property type="entry name" value="GGDEF"/>
    <property type="match status" value="1"/>
</dbReference>
<dbReference type="NCBIfam" id="TIGR00254">
    <property type="entry name" value="GGDEF"/>
    <property type="match status" value="1"/>
</dbReference>
<organism evidence="3 4">
    <name type="scientific">Gracilibacillus kekensis</name>
    <dbReference type="NCBI Taxonomy" id="1027249"/>
    <lineage>
        <taxon>Bacteria</taxon>
        <taxon>Bacillati</taxon>
        <taxon>Bacillota</taxon>
        <taxon>Bacilli</taxon>
        <taxon>Bacillales</taxon>
        <taxon>Bacillaceae</taxon>
        <taxon>Gracilibacillus</taxon>
    </lineage>
</organism>
<evidence type="ECO:0000313" key="4">
    <source>
        <dbReference type="Proteomes" id="UP000184184"/>
    </source>
</evidence>
<dbReference type="AlphaFoldDB" id="A0A1M7MUB7"/>
<dbReference type="Gene3D" id="3.30.70.270">
    <property type="match status" value="1"/>
</dbReference>
<dbReference type="GO" id="GO:0005886">
    <property type="term" value="C:plasma membrane"/>
    <property type="evidence" value="ECO:0007669"/>
    <property type="project" value="TreeGrafter"/>
</dbReference>
<dbReference type="InterPro" id="IPR043128">
    <property type="entry name" value="Rev_trsase/Diguanyl_cyclase"/>
</dbReference>
<dbReference type="Proteomes" id="UP000184184">
    <property type="component" value="Unassembled WGS sequence"/>
</dbReference>
<dbReference type="STRING" id="1027249.SAMN05216179_1369"/>
<dbReference type="GO" id="GO:0052621">
    <property type="term" value="F:diguanylate cyclase activity"/>
    <property type="evidence" value="ECO:0007669"/>
    <property type="project" value="TreeGrafter"/>
</dbReference>
<sequence length="337" mass="38648">MKSSEVFSLHARNKLLISTCWILLTVGSLVAIPGLGVKIGLELFIGGVVCYFIPTFLIWRRIFTNGLQYLLVFIFAIQPYFFEHYITGYMFSFFYVVVLSLYFNYKPVLLMGIANLIYTYYYVNKYGTEVFQTDNTIYYLIPLLALHALLTGIIIAQSLLGERMRSQSVLLEKEAKIDSLTGIYNVKVFREYIANVQAIQQLNNKAFFQIAIIDIDDFKTINDSYGHHVGDIILKRIAQTIKRQISLDDEVFRYGGEEFIVVLENKTLEETFQLIETIRIKLKDEYHHEIKADNPVTISIGLAEGRKGLSSQQLFVEADKLLYQAKANGKNQTFISA</sequence>
<dbReference type="PROSITE" id="PS50887">
    <property type="entry name" value="GGDEF"/>
    <property type="match status" value="1"/>
</dbReference>
<dbReference type="InterPro" id="IPR029787">
    <property type="entry name" value="Nucleotide_cyclase"/>
</dbReference>
<gene>
    <name evidence="3" type="ORF">SAMN05216179_1369</name>
</gene>
<evidence type="ECO:0000259" key="2">
    <source>
        <dbReference type="PROSITE" id="PS50887"/>
    </source>
</evidence>
<dbReference type="PANTHER" id="PTHR45138">
    <property type="entry name" value="REGULATORY COMPONENTS OF SENSORY TRANSDUCTION SYSTEM"/>
    <property type="match status" value="1"/>
</dbReference>